<dbReference type="STRING" id="1915074.SPHI_16660"/>
<keyword evidence="3" id="KW-1185">Reference proteome</keyword>
<accession>A0A1V2ETP0</accession>
<proteinExistence type="predicted"/>
<feature type="compositionally biased region" description="Pro residues" evidence="1">
    <location>
        <begin position="1"/>
        <end position="10"/>
    </location>
</feature>
<gene>
    <name evidence="2" type="ORF">SPHI_16660</name>
</gene>
<organism evidence="2 3">
    <name type="scientific">Sphingomonas jeddahensis</name>
    <dbReference type="NCBI Taxonomy" id="1915074"/>
    <lineage>
        <taxon>Bacteria</taxon>
        <taxon>Pseudomonadati</taxon>
        <taxon>Pseudomonadota</taxon>
        <taxon>Alphaproteobacteria</taxon>
        <taxon>Sphingomonadales</taxon>
        <taxon>Sphingomonadaceae</taxon>
        <taxon>Sphingomonas</taxon>
    </lineage>
</organism>
<dbReference type="AlphaFoldDB" id="A0A1V2ETP0"/>
<evidence type="ECO:0000313" key="3">
    <source>
        <dbReference type="Proteomes" id="UP000188729"/>
    </source>
</evidence>
<sequence>MGPSPVPGNQPDPDDMFTDPGVGGPGGLPDEHGLPEDDAEKLGDFA</sequence>
<feature type="region of interest" description="Disordered" evidence="1">
    <location>
        <begin position="1"/>
        <end position="46"/>
    </location>
</feature>
<dbReference type="RefSeq" id="WP_158049657.1">
    <property type="nucleotide sequence ID" value="NZ_MPSB01000006.1"/>
</dbReference>
<evidence type="ECO:0000256" key="1">
    <source>
        <dbReference type="SAM" id="MobiDB-lite"/>
    </source>
</evidence>
<comment type="caution">
    <text evidence="2">The sequence shown here is derived from an EMBL/GenBank/DDBJ whole genome shotgun (WGS) entry which is preliminary data.</text>
</comment>
<protein>
    <submittedName>
        <fullName evidence="2">Uncharacterized protein</fullName>
    </submittedName>
</protein>
<reference evidence="2 3" key="1">
    <citation type="submission" date="2016-11" db="EMBL/GenBank/DDBJ databases">
        <title>Genome sequence of Sphingomonas jeddahensis G39.</title>
        <authorList>
            <person name="Poehlein A."/>
            <person name="Wuebbeler J.H."/>
            <person name="Steinbuechel A."/>
            <person name="Daniel R."/>
        </authorList>
    </citation>
    <scope>NUCLEOTIDE SEQUENCE [LARGE SCALE GENOMIC DNA]</scope>
    <source>
        <strain evidence="2 3">G39</strain>
    </source>
</reference>
<evidence type="ECO:0000313" key="2">
    <source>
        <dbReference type="EMBL" id="ONF96052.1"/>
    </source>
</evidence>
<name>A0A1V2ETP0_9SPHN</name>
<dbReference type="Proteomes" id="UP000188729">
    <property type="component" value="Unassembled WGS sequence"/>
</dbReference>
<dbReference type="EMBL" id="MPSB01000006">
    <property type="protein sequence ID" value="ONF96052.1"/>
    <property type="molecule type" value="Genomic_DNA"/>
</dbReference>
<feature type="compositionally biased region" description="Basic and acidic residues" evidence="1">
    <location>
        <begin position="29"/>
        <end position="46"/>
    </location>
</feature>